<dbReference type="RefSeq" id="WP_169749987.1">
    <property type="nucleotide sequence ID" value="NZ_JBEZVI010000046.1"/>
</dbReference>
<keyword evidence="2" id="KW-1185">Reference proteome</keyword>
<evidence type="ECO:0000313" key="1">
    <source>
        <dbReference type="EMBL" id="MEU3714405.1"/>
    </source>
</evidence>
<name>A0ABV2Z8S7_9ACTN</name>
<sequence>MGALLWLLIPVLAALAAMLWSTWAQRNRRGGGDIAELAGYERFRTAMEREHSGSDLV</sequence>
<evidence type="ECO:0000313" key="2">
    <source>
        <dbReference type="Proteomes" id="UP001550853"/>
    </source>
</evidence>
<gene>
    <name evidence="1" type="ORF">AB0E61_30440</name>
</gene>
<proteinExistence type="predicted"/>
<protein>
    <submittedName>
        <fullName evidence="1">Uncharacterized protein</fullName>
    </submittedName>
</protein>
<accession>A0ABV2Z8S7</accession>
<dbReference type="EMBL" id="JBEZVI010000046">
    <property type="protein sequence ID" value="MEU3714405.1"/>
    <property type="molecule type" value="Genomic_DNA"/>
</dbReference>
<dbReference type="Proteomes" id="UP001550853">
    <property type="component" value="Unassembled WGS sequence"/>
</dbReference>
<reference evidence="1 2" key="1">
    <citation type="submission" date="2024-06" db="EMBL/GenBank/DDBJ databases">
        <title>The Natural Products Discovery Center: Release of the First 8490 Sequenced Strains for Exploring Actinobacteria Biosynthetic Diversity.</title>
        <authorList>
            <person name="Kalkreuter E."/>
            <person name="Kautsar S.A."/>
            <person name="Yang D."/>
            <person name="Bader C.D."/>
            <person name="Teijaro C.N."/>
            <person name="Fluegel L."/>
            <person name="Davis C.M."/>
            <person name="Simpson J.R."/>
            <person name="Lauterbach L."/>
            <person name="Steele A.D."/>
            <person name="Gui C."/>
            <person name="Meng S."/>
            <person name="Li G."/>
            <person name="Viehrig K."/>
            <person name="Ye F."/>
            <person name="Su P."/>
            <person name="Kiefer A.F."/>
            <person name="Nichols A."/>
            <person name="Cepeda A.J."/>
            <person name="Yan W."/>
            <person name="Fan B."/>
            <person name="Jiang Y."/>
            <person name="Adhikari A."/>
            <person name="Zheng C.-J."/>
            <person name="Schuster L."/>
            <person name="Cowan T.M."/>
            <person name="Smanski M.J."/>
            <person name="Chevrette M.G."/>
            <person name="De Carvalho L.P.S."/>
            <person name="Shen B."/>
        </authorList>
    </citation>
    <scope>NUCLEOTIDE SEQUENCE [LARGE SCALE GENOMIC DNA]</scope>
    <source>
        <strain evidence="1 2">NPDC033039</strain>
    </source>
</reference>
<comment type="caution">
    <text evidence="1">The sequence shown here is derived from an EMBL/GenBank/DDBJ whole genome shotgun (WGS) entry which is preliminary data.</text>
</comment>
<organism evidence="1 2">
    <name type="scientific">Streptomyces catenulae</name>
    <dbReference type="NCBI Taxonomy" id="66875"/>
    <lineage>
        <taxon>Bacteria</taxon>
        <taxon>Bacillati</taxon>
        <taxon>Actinomycetota</taxon>
        <taxon>Actinomycetes</taxon>
        <taxon>Kitasatosporales</taxon>
        <taxon>Streptomycetaceae</taxon>
        <taxon>Streptomyces</taxon>
    </lineage>
</organism>